<accession>A0AAU2K1K6</accession>
<sequence length="173" mass="17942">MSDQEPSPGWGQPQQPGGSWGQPPPAPRRSTGKIIGWSCLGAVVLVLLLLVGGLLIGGEVVEEPDGRDPSRPAGQTRTQGSGPAGDVKITACEVSSTTNWASAELLIDNRSSKSSDYVVQVEFVNAAGKRLGDAFASADRLAAGQSAAVTAQGLDQITQKVTCRIVKVTRFAS</sequence>
<organism evidence="3">
    <name type="scientific">Streptomyces sp. NBC_00049</name>
    <dbReference type="NCBI Taxonomy" id="2903617"/>
    <lineage>
        <taxon>Bacteria</taxon>
        <taxon>Bacillati</taxon>
        <taxon>Actinomycetota</taxon>
        <taxon>Actinomycetes</taxon>
        <taxon>Kitasatosporales</taxon>
        <taxon>Streptomycetaceae</taxon>
        <taxon>Streptomyces</taxon>
    </lineage>
</organism>
<feature type="region of interest" description="Disordered" evidence="1">
    <location>
        <begin position="60"/>
        <end position="86"/>
    </location>
</feature>
<keyword evidence="2" id="KW-1133">Transmembrane helix</keyword>
<dbReference type="AlphaFoldDB" id="A0AAU2K1K6"/>
<evidence type="ECO:0000313" key="3">
    <source>
        <dbReference type="EMBL" id="WTU78440.1"/>
    </source>
</evidence>
<feature type="region of interest" description="Disordered" evidence="1">
    <location>
        <begin position="1"/>
        <end position="28"/>
    </location>
</feature>
<name>A0AAU2K1K6_9ACTN</name>
<dbReference type="NCBIfam" id="NF038353">
    <property type="entry name" value="FxLYD_dom"/>
    <property type="match status" value="1"/>
</dbReference>
<feature type="compositionally biased region" description="Low complexity" evidence="1">
    <location>
        <begin position="1"/>
        <end position="17"/>
    </location>
</feature>
<reference evidence="3" key="1">
    <citation type="submission" date="2022-10" db="EMBL/GenBank/DDBJ databases">
        <title>The complete genomes of actinobacterial strains from the NBC collection.</title>
        <authorList>
            <person name="Joergensen T.S."/>
            <person name="Alvarez Arevalo M."/>
            <person name="Sterndorff E.B."/>
            <person name="Faurdal D."/>
            <person name="Vuksanovic O."/>
            <person name="Mourched A.-S."/>
            <person name="Charusanti P."/>
            <person name="Shaw S."/>
            <person name="Blin K."/>
            <person name="Weber T."/>
        </authorList>
    </citation>
    <scope>NUCLEOTIDE SEQUENCE</scope>
    <source>
        <strain evidence="3">NBC_00049</strain>
    </source>
</reference>
<gene>
    <name evidence="3" type="ORF">OG327_36910</name>
</gene>
<dbReference type="InterPro" id="IPR047676">
    <property type="entry name" value="FxLYD_dom"/>
</dbReference>
<evidence type="ECO:0000256" key="2">
    <source>
        <dbReference type="SAM" id="Phobius"/>
    </source>
</evidence>
<proteinExistence type="predicted"/>
<keyword evidence="2" id="KW-0472">Membrane</keyword>
<dbReference type="EMBL" id="CP108264">
    <property type="protein sequence ID" value="WTU78440.1"/>
    <property type="molecule type" value="Genomic_DNA"/>
</dbReference>
<evidence type="ECO:0000256" key="1">
    <source>
        <dbReference type="SAM" id="MobiDB-lite"/>
    </source>
</evidence>
<feature type="transmembrane region" description="Helical" evidence="2">
    <location>
        <begin position="34"/>
        <end position="57"/>
    </location>
</feature>
<keyword evidence="2" id="KW-0812">Transmembrane</keyword>
<protein>
    <submittedName>
        <fullName evidence="3">FxLYD domain-containing protein</fullName>
    </submittedName>
</protein>